<name>A0A6C0ALF5_9ZZZZ</name>
<dbReference type="AlphaFoldDB" id="A0A6C0ALF5"/>
<organism evidence="1">
    <name type="scientific">viral metagenome</name>
    <dbReference type="NCBI Taxonomy" id="1070528"/>
    <lineage>
        <taxon>unclassified sequences</taxon>
        <taxon>metagenomes</taxon>
        <taxon>organismal metagenomes</taxon>
    </lineage>
</organism>
<evidence type="ECO:0000313" key="1">
    <source>
        <dbReference type="EMBL" id="QHS80171.1"/>
    </source>
</evidence>
<dbReference type="EMBL" id="MN740675">
    <property type="protein sequence ID" value="QHS80171.1"/>
    <property type="molecule type" value="Genomic_DNA"/>
</dbReference>
<evidence type="ECO:0008006" key="2">
    <source>
        <dbReference type="Google" id="ProtNLM"/>
    </source>
</evidence>
<accession>A0A6C0ALF5</accession>
<proteinExistence type="predicted"/>
<reference evidence="1" key="1">
    <citation type="journal article" date="2020" name="Nature">
        <title>Giant virus diversity and host interactions through global metagenomics.</title>
        <authorList>
            <person name="Schulz F."/>
            <person name="Roux S."/>
            <person name="Paez-Espino D."/>
            <person name="Jungbluth S."/>
            <person name="Walsh D.A."/>
            <person name="Denef V.J."/>
            <person name="McMahon K.D."/>
            <person name="Konstantinidis K.T."/>
            <person name="Eloe-Fadrosh E.A."/>
            <person name="Kyrpides N.C."/>
            <person name="Woyke T."/>
        </authorList>
    </citation>
    <scope>NUCLEOTIDE SEQUENCE</scope>
    <source>
        <strain evidence="1">GVMAG-S-1039698-54</strain>
    </source>
</reference>
<sequence length="352" mass="42295">MVKNKTRKKRKIKTIKSKMRTLKSYSPTINKQFKSLKSNIKLQQLTTNCQKKKQIYIRDKEKCFDWNDNMVKQFYSKNLQAKNINEKKILAPKQYQSNCWFNTFFMVFFISDKGRKFTRHFRETMITGKRMDGSKLDSNVLWPFFELNTMIHSSLEGHYGGIMNTNNSIMNLYKILIQHFNNLPFHLKKKYYLQHLKPKKVNDAGNPLSIYEYLMIYLGKNPIQLTHINVGVINNKKKVFKILKNEPHIPHIISVERFGDDKIDLKNEYKFGNYKYKLDSVVLRDISKEHFSAYLTVNKKEFRFDGESFKRLNKFKWKKNINNANKTWQNTDEWDTPFNFTKGYGIYFYYRT</sequence>
<protein>
    <recommendedName>
        <fullName evidence="2">USP domain-containing protein</fullName>
    </recommendedName>
</protein>